<dbReference type="InterPro" id="IPR007577">
    <property type="entry name" value="GlycoTrfase_DXD_sugar-bd_CS"/>
</dbReference>
<dbReference type="Pfam" id="PF04488">
    <property type="entry name" value="Gly_transf_sug"/>
    <property type="match status" value="1"/>
</dbReference>
<dbReference type="InterPro" id="IPR051706">
    <property type="entry name" value="Glycosyltransferase_domain"/>
</dbReference>
<evidence type="ECO:0000256" key="2">
    <source>
        <dbReference type="SAM" id="Phobius"/>
    </source>
</evidence>
<dbReference type="PaxDb" id="35128-Thaps8643"/>
<dbReference type="GeneID" id="7443252"/>
<evidence type="ECO:0000313" key="3">
    <source>
        <dbReference type="EMBL" id="EED87208.1"/>
    </source>
</evidence>
<dbReference type="HOGENOM" id="CLU_791068_0_0_1"/>
<dbReference type="Proteomes" id="UP000001449">
    <property type="component" value="Chromosome 11"/>
</dbReference>
<accession>B8LBM4</accession>
<keyword evidence="4" id="KW-1185">Reference proteome</keyword>
<keyword evidence="1" id="KW-0808">Transferase</keyword>
<gene>
    <name evidence="3" type="ORF">THAPSDRAFT_8643</name>
</gene>
<dbReference type="GO" id="GO:0000030">
    <property type="term" value="F:mannosyltransferase activity"/>
    <property type="evidence" value="ECO:0000318"/>
    <property type="project" value="GO_Central"/>
</dbReference>
<reference evidence="3 4" key="2">
    <citation type="journal article" date="2008" name="Nature">
        <title>The Phaeodactylum genome reveals the evolutionary history of diatom genomes.</title>
        <authorList>
            <person name="Bowler C."/>
            <person name="Allen A.E."/>
            <person name="Badger J.H."/>
            <person name="Grimwood J."/>
            <person name="Jabbari K."/>
            <person name="Kuo A."/>
            <person name="Maheswari U."/>
            <person name="Martens C."/>
            <person name="Maumus F."/>
            <person name="Otillar R.P."/>
            <person name="Rayko E."/>
            <person name="Salamov A."/>
            <person name="Vandepoele K."/>
            <person name="Beszteri B."/>
            <person name="Gruber A."/>
            <person name="Heijde M."/>
            <person name="Katinka M."/>
            <person name="Mock T."/>
            <person name="Valentin K."/>
            <person name="Verret F."/>
            <person name="Berges J.A."/>
            <person name="Brownlee C."/>
            <person name="Cadoret J.P."/>
            <person name="Chiovitti A."/>
            <person name="Choi C.J."/>
            <person name="Coesel S."/>
            <person name="De Martino A."/>
            <person name="Detter J.C."/>
            <person name="Durkin C."/>
            <person name="Falciatore A."/>
            <person name="Fournet J."/>
            <person name="Haruta M."/>
            <person name="Huysman M.J."/>
            <person name="Jenkins B.D."/>
            <person name="Jiroutova K."/>
            <person name="Jorgensen R.E."/>
            <person name="Joubert Y."/>
            <person name="Kaplan A."/>
            <person name="Kroger N."/>
            <person name="Kroth P.G."/>
            <person name="La Roche J."/>
            <person name="Lindquist E."/>
            <person name="Lommer M."/>
            <person name="Martin-Jezequel V."/>
            <person name="Lopez P.J."/>
            <person name="Lucas S."/>
            <person name="Mangogna M."/>
            <person name="McGinnis K."/>
            <person name="Medlin L.K."/>
            <person name="Montsant A."/>
            <person name="Oudot-Le Secq M.P."/>
            <person name="Napoli C."/>
            <person name="Obornik M."/>
            <person name="Parker M.S."/>
            <person name="Petit J.L."/>
            <person name="Porcel B.M."/>
            <person name="Poulsen N."/>
            <person name="Robison M."/>
            <person name="Rychlewski L."/>
            <person name="Rynearson T.A."/>
            <person name="Schmutz J."/>
            <person name="Shapiro H."/>
            <person name="Siaut M."/>
            <person name="Stanley M."/>
            <person name="Sussman M.R."/>
            <person name="Taylor A.R."/>
            <person name="Vardi A."/>
            <person name="von Dassow P."/>
            <person name="Vyverman W."/>
            <person name="Willis A."/>
            <person name="Wyrwicz L.S."/>
            <person name="Rokhsar D.S."/>
            <person name="Weissenbach J."/>
            <person name="Armbrust E.V."/>
            <person name="Green B.R."/>
            <person name="Van de Peer Y."/>
            <person name="Grigoriev I.V."/>
        </authorList>
    </citation>
    <scope>NUCLEOTIDE SEQUENCE [LARGE SCALE GENOMIC DNA]</scope>
    <source>
        <strain evidence="3 4">CCMP1335</strain>
    </source>
</reference>
<dbReference type="AlphaFoldDB" id="B8LBM4"/>
<keyword evidence="2" id="KW-0812">Transmembrane</keyword>
<dbReference type="EMBL" id="DS999415">
    <property type="protein sequence ID" value="EED87208.1"/>
    <property type="molecule type" value="Genomic_DNA"/>
</dbReference>
<evidence type="ECO:0000313" key="4">
    <source>
        <dbReference type="Proteomes" id="UP000001449"/>
    </source>
</evidence>
<evidence type="ECO:0000256" key="1">
    <source>
        <dbReference type="ARBA" id="ARBA00022679"/>
    </source>
</evidence>
<dbReference type="RefSeq" id="XP_002296512.1">
    <property type="nucleotide sequence ID" value="XM_002296476.1"/>
</dbReference>
<dbReference type="eggNOG" id="ENOG502SV7S">
    <property type="taxonomic scope" value="Eukaryota"/>
</dbReference>
<dbReference type="FunFam" id="3.90.550.20:FF:000020">
    <property type="entry name" value="Predicted protein"/>
    <property type="match status" value="1"/>
</dbReference>
<dbReference type="InParanoid" id="B8LBM4"/>
<sequence>MSLPKVRPDTEETAAALKTTRLSKFLRLRTFITLCILALVINHMLMIARFHTAQSVEGATTSTTSDAPLLNKEAVVVDETTFGIVNKNTTIPWHDTKLSHCKNATSASNKVYRLPTQPTSQSDHTEGVLRIPPNIIINSKHGLHMEPAFIQANVRQNLHHFPNWTLIADDDTTCLGKIKQIDVYNTLEMETWYTSKETQGMYKSDVCRMSQLYLDGGFYFDNDLEVTSSALLDDSIAGGIDVVSVISLNKKDIFQAILAAPPRHPLIRKAMDISVDVLFKDKEFNYQYLGTGVLHEAIKTYYNESAPLNAKNLLCKGVYLLRETYLQNNRPELGNRQRSGGCNVAVVDDKQQVYAFSRVKVWGTADNVCHVTEQ</sequence>
<feature type="transmembrane region" description="Helical" evidence="2">
    <location>
        <begin position="28"/>
        <end position="48"/>
    </location>
</feature>
<dbReference type="PANTHER" id="PTHR32385:SF15">
    <property type="entry name" value="INOSITOL PHOSPHOCERAMIDE MANNOSYLTRANSFERASE 1"/>
    <property type="match status" value="1"/>
</dbReference>
<dbReference type="PANTHER" id="PTHR32385">
    <property type="entry name" value="MANNOSYL PHOSPHORYLINOSITOL CERAMIDE SYNTHASE"/>
    <property type="match status" value="1"/>
</dbReference>
<dbReference type="GO" id="GO:0051999">
    <property type="term" value="P:mannosyl-inositol phosphorylceramide biosynthetic process"/>
    <property type="evidence" value="ECO:0000318"/>
    <property type="project" value="GO_Central"/>
</dbReference>
<proteinExistence type="predicted"/>
<keyword evidence="2" id="KW-1133">Transmembrane helix</keyword>
<dbReference type="Gene3D" id="3.90.550.20">
    <property type="match status" value="1"/>
</dbReference>
<dbReference type="GO" id="GO:0016020">
    <property type="term" value="C:membrane"/>
    <property type="evidence" value="ECO:0007669"/>
    <property type="project" value="GOC"/>
</dbReference>
<name>B8LBM4_THAPS</name>
<reference evidence="3 4" key="1">
    <citation type="journal article" date="2004" name="Science">
        <title>The genome of the diatom Thalassiosira pseudonana: ecology, evolution, and metabolism.</title>
        <authorList>
            <person name="Armbrust E.V."/>
            <person name="Berges J.A."/>
            <person name="Bowler C."/>
            <person name="Green B.R."/>
            <person name="Martinez D."/>
            <person name="Putnam N.H."/>
            <person name="Zhou S."/>
            <person name="Allen A.E."/>
            <person name="Apt K.E."/>
            <person name="Bechner M."/>
            <person name="Brzezinski M.A."/>
            <person name="Chaal B.K."/>
            <person name="Chiovitti A."/>
            <person name="Davis A.K."/>
            <person name="Demarest M.S."/>
            <person name="Detter J.C."/>
            <person name="Glavina T."/>
            <person name="Goodstein D."/>
            <person name="Hadi M.Z."/>
            <person name="Hellsten U."/>
            <person name="Hildebrand M."/>
            <person name="Jenkins B.D."/>
            <person name="Jurka J."/>
            <person name="Kapitonov V.V."/>
            <person name="Kroger N."/>
            <person name="Lau W.W."/>
            <person name="Lane T.W."/>
            <person name="Larimer F.W."/>
            <person name="Lippmeier J.C."/>
            <person name="Lucas S."/>
            <person name="Medina M."/>
            <person name="Montsant A."/>
            <person name="Obornik M."/>
            <person name="Parker M.S."/>
            <person name="Palenik B."/>
            <person name="Pazour G.J."/>
            <person name="Richardson P.M."/>
            <person name="Rynearson T.A."/>
            <person name="Saito M.A."/>
            <person name="Schwartz D.C."/>
            <person name="Thamatrakoln K."/>
            <person name="Valentin K."/>
            <person name="Vardi A."/>
            <person name="Wilkerson F.P."/>
            <person name="Rokhsar D.S."/>
        </authorList>
    </citation>
    <scope>NUCLEOTIDE SEQUENCE [LARGE SCALE GENOMIC DNA]</scope>
    <source>
        <strain evidence="3 4">CCMP1335</strain>
    </source>
</reference>
<dbReference type="InterPro" id="IPR029044">
    <property type="entry name" value="Nucleotide-diphossugar_trans"/>
</dbReference>
<dbReference type="KEGG" id="tps:THAPSDRAFT_8643"/>
<dbReference type="SUPFAM" id="SSF53448">
    <property type="entry name" value="Nucleotide-diphospho-sugar transferases"/>
    <property type="match status" value="1"/>
</dbReference>
<keyword evidence="2" id="KW-0472">Membrane</keyword>
<organism evidence="3 4">
    <name type="scientific">Thalassiosira pseudonana</name>
    <name type="common">Marine diatom</name>
    <name type="synonym">Cyclotella nana</name>
    <dbReference type="NCBI Taxonomy" id="35128"/>
    <lineage>
        <taxon>Eukaryota</taxon>
        <taxon>Sar</taxon>
        <taxon>Stramenopiles</taxon>
        <taxon>Ochrophyta</taxon>
        <taxon>Bacillariophyta</taxon>
        <taxon>Coscinodiscophyceae</taxon>
        <taxon>Thalassiosirophycidae</taxon>
        <taxon>Thalassiosirales</taxon>
        <taxon>Thalassiosiraceae</taxon>
        <taxon>Thalassiosira</taxon>
    </lineage>
</organism>
<protein>
    <submittedName>
        <fullName evidence="3">Uncharacterized protein</fullName>
    </submittedName>
</protein>